<feature type="domain" description="Histidine kinase/HSP90-like ATPase" evidence="3">
    <location>
        <begin position="27"/>
        <end position="137"/>
    </location>
</feature>
<dbReference type="InterPro" id="IPR003594">
    <property type="entry name" value="HATPase_dom"/>
</dbReference>
<evidence type="ECO:0000259" key="3">
    <source>
        <dbReference type="Pfam" id="PF13581"/>
    </source>
</evidence>
<dbReference type="CDD" id="cd16936">
    <property type="entry name" value="HATPase_RsbW-like"/>
    <property type="match status" value="1"/>
</dbReference>
<keyword evidence="1" id="KW-0808">Transferase</keyword>
<keyword evidence="1" id="KW-0418">Kinase</keyword>
<dbReference type="Pfam" id="PF13581">
    <property type="entry name" value="HATPase_c_2"/>
    <property type="match status" value="1"/>
</dbReference>
<evidence type="ECO:0000256" key="2">
    <source>
        <dbReference type="SAM" id="MobiDB-lite"/>
    </source>
</evidence>
<keyword evidence="5" id="KW-1185">Reference proteome</keyword>
<reference evidence="4 5" key="1">
    <citation type="submission" date="2022-06" db="EMBL/GenBank/DDBJ databases">
        <title>Actinoplanes abujensis sp. nov., isolated from Nigerian arid soil.</title>
        <authorList>
            <person name="Ding P."/>
        </authorList>
    </citation>
    <scope>NUCLEOTIDE SEQUENCE [LARGE SCALE GENOMIC DNA]</scope>
    <source>
        <strain evidence="5">TRM88002</strain>
    </source>
</reference>
<dbReference type="Gene3D" id="3.30.565.10">
    <property type="entry name" value="Histidine kinase-like ATPase, C-terminal domain"/>
    <property type="match status" value="1"/>
</dbReference>
<evidence type="ECO:0000313" key="5">
    <source>
        <dbReference type="Proteomes" id="UP001523216"/>
    </source>
</evidence>
<dbReference type="EMBL" id="JAMQOL010000017">
    <property type="protein sequence ID" value="MCM4078877.1"/>
    <property type="molecule type" value="Genomic_DNA"/>
</dbReference>
<proteinExistence type="predicted"/>
<dbReference type="InterPro" id="IPR036890">
    <property type="entry name" value="HATPase_C_sf"/>
</dbReference>
<evidence type="ECO:0000256" key="1">
    <source>
        <dbReference type="ARBA" id="ARBA00022527"/>
    </source>
</evidence>
<keyword evidence="4" id="KW-0067">ATP-binding</keyword>
<keyword evidence="4" id="KW-0547">Nucleotide-binding</keyword>
<dbReference type="RefSeq" id="WP_251798770.1">
    <property type="nucleotide sequence ID" value="NZ_JAMQOL010000017.1"/>
</dbReference>
<dbReference type="PANTHER" id="PTHR35526">
    <property type="entry name" value="ANTI-SIGMA-F FACTOR RSBW-RELATED"/>
    <property type="match status" value="1"/>
</dbReference>
<comment type="caution">
    <text evidence="4">The sequence shown here is derived from an EMBL/GenBank/DDBJ whole genome shotgun (WGS) entry which is preliminary data.</text>
</comment>
<sequence length="152" mass="16685">MPEHLRRSGRRPNPQDDSPPSVRNFALEDLHTLRHDVTRFARASGLTDPVLYRFVLAVHELATNAVRHGGGHGRLELRRTRNQLYCQVSDHGPGLPQIQPRPRPPADALSGRGLWLAQHAGKLACTSDDHGTVVTLTCTISPPATADDIQAD</sequence>
<dbReference type="PANTHER" id="PTHR35526:SF3">
    <property type="entry name" value="ANTI-SIGMA-F FACTOR RSBW"/>
    <property type="match status" value="1"/>
</dbReference>
<dbReference type="GO" id="GO:0005524">
    <property type="term" value="F:ATP binding"/>
    <property type="evidence" value="ECO:0007669"/>
    <property type="project" value="UniProtKB-KW"/>
</dbReference>
<protein>
    <submittedName>
        <fullName evidence="4">ATP-binding protein</fullName>
    </submittedName>
</protein>
<dbReference type="SUPFAM" id="SSF55874">
    <property type="entry name" value="ATPase domain of HSP90 chaperone/DNA topoisomerase II/histidine kinase"/>
    <property type="match status" value="1"/>
</dbReference>
<organism evidence="4 5">
    <name type="scientific">Paractinoplanes hotanensis</name>
    <dbReference type="NCBI Taxonomy" id="2906497"/>
    <lineage>
        <taxon>Bacteria</taxon>
        <taxon>Bacillati</taxon>
        <taxon>Actinomycetota</taxon>
        <taxon>Actinomycetes</taxon>
        <taxon>Micromonosporales</taxon>
        <taxon>Micromonosporaceae</taxon>
        <taxon>Paractinoplanes</taxon>
    </lineage>
</organism>
<keyword evidence="1" id="KW-0723">Serine/threonine-protein kinase</keyword>
<name>A0ABT0XYL3_9ACTN</name>
<dbReference type="InterPro" id="IPR050267">
    <property type="entry name" value="Anti-sigma-factor_SerPK"/>
</dbReference>
<feature type="region of interest" description="Disordered" evidence="2">
    <location>
        <begin position="1"/>
        <end position="22"/>
    </location>
</feature>
<dbReference type="Proteomes" id="UP001523216">
    <property type="component" value="Unassembled WGS sequence"/>
</dbReference>
<evidence type="ECO:0000313" key="4">
    <source>
        <dbReference type="EMBL" id="MCM4078877.1"/>
    </source>
</evidence>
<gene>
    <name evidence="4" type="ORF">LXN57_14995</name>
</gene>
<accession>A0ABT0XYL3</accession>